<proteinExistence type="inferred from homology"/>
<dbReference type="STRING" id="1763535.LPB072_08925"/>
<reference evidence="11 14" key="2">
    <citation type="submission" date="2016-10" db="EMBL/GenBank/DDBJ databases">
        <title>Hydorgenophaga sp. LPB0072 isolated from gastropod.</title>
        <authorList>
            <person name="Kim E."/>
            <person name="Yi H."/>
        </authorList>
    </citation>
    <scope>NUCLEOTIDE SEQUENCE [LARGE SCALE GENOMIC DNA]</scope>
    <source>
        <strain evidence="11 14">LPB0072</strain>
    </source>
</reference>
<dbReference type="Pfam" id="PF04290">
    <property type="entry name" value="DctQ"/>
    <property type="match status" value="1"/>
</dbReference>
<evidence type="ECO:0000256" key="8">
    <source>
        <dbReference type="ARBA" id="ARBA00038436"/>
    </source>
</evidence>
<evidence type="ECO:0000256" key="4">
    <source>
        <dbReference type="ARBA" id="ARBA00022519"/>
    </source>
</evidence>
<organism evidence="11 14">
    <name type="scientific">Hydrogenophaga crassostreae</name>
    <dbReference type="NCBI Taxonomy" id="1763535"/>
    <lineage>
        <taxon>Bacteria</taxon>
        <taxon>Pseudomonadati</taxon>
        <taxon>Pseudomonadota</taxon>
        <taxon>Betaproteobacteria</taxon>
        <taxon>Burkholderiales</taxon>
        <taxon>Comamonadaceae</taxon>
        <taxon>Hydrogenophaga</taxon>
    </lineage>
</organism>
<accession>A0A162ST93</accession>
<keyword evidence="3" id="KW-1003">Cell membrane</keyword>
<dbReference type="AlphaFoldDB" id="A0A162ST93"/>
<name>A0A162ST93_9BURK</name>
<dbReference type="Proteomes" id="UP000185680">
    <property type="component" value="Chromosome"/>
</dbReference>
<keyword evidence="5 9" id="KW-0812">Transmembrane</keyword>
<dbReference type="GO" id="GO:0005886">
    <property type="term" value="C:plasma membrane"/>
    <property type="evidence" value="ECO:0007669"/>
    <property type="project" value="UniProtKB-SubCell"/>
</dbReference>
<evidence type="ECO:0000256" key="1">
    <source>
        <dbReference type="ARBA" id="ARBA00004429"/>
    </source>
</evidence>
<evidence type="ECO:0000256" key="9">
    <source>
        <dbReference type="RuleBase" id="RU369079"/>
    </source>
</evidence>
<evidence type="ECO:0000256" key="3">
    <source>
        <dbReference type="ARBA" id="ARBA00022475"/>
    </source>
</evidence>
<evidence type="ECO:0000313" key="12">
    <source>
        <dbReference type="EMBL" id="OAD40134.1"/>
    </source>
</evidence>
<dbReference type="GO" id="GO:0022857">
    <property type="term" value="F:transmembrane transporter activity"/>
    <property type="evidence" value="ECO:0007669"/>
    <property type="project" value="UniProtKB-UniRule"/>
</dbReference>
<keyword evidence="4 9" id="KW-0997">Cell inner membrane</keyword>
<keyword evidence="6 9" id="KW-1133">Transmembrane helix</keyword>
<feature type="transmembrane region" description="Helical" evidence="9">
    <location>
        <begin position="20"/>
        <end position="39"/>
    </location>
</feature>
<dbReference type="InterPro" id="IPR007387">
    <property type="entry name" value="TRAP_DctQ"/>
</dbReference>
<evidence type="ECO:0000256" key="2">
    <source>
        <dbReference type="ARBA" id="ARBA00022448"/>
    </source>
</evidence>
<sequence>MKLFEKTIDVLHKGVASIQAGLLGVLLALVVYQICARWISFIPRALWTEEISRFLLVWVIFLGAAIGVRERTHFILEILGDTRSRLVNQIWQAFIIALEVAFCAIFFFRGYSYAEVLRWDVSDIAQISMLWVGAAIPVFGGLSLLFLAELIYNKTLKGAR</sequence>
<reference evidence="12 13" key="1">
    <citation type="submission" date="2016-02" db="EMBL/GenBank/DDBJ databases">
        <title>Draft genome sequence of Hydrogenophaga sp. LPB0072.</title>
        <authorList>
            <person name="Shin S.-K."/>
            <person name="Yi H."/>
        </authorList>
    </citation>
    <scope>NUCLEOTIDE SEQUENCE [LARGE SCALE GENOMIC DNA]</scope>
    <source>
        <strain evidence="12 13">LPB0072</strain>
    </source>
</reference>
<dbReference type="RefSeq" id="WP_066094368.1">
    <property type="nucleotide sequence ID" value="NZ_CP017476.1"/>
</dbReference>
<evidence type="ECO:0000313" key="11">
    <source>
        <dbReference type="EMBL" id="AOW12951.1"/>
    </source>
</evidence>
<comment type="subcellular location">
    <subcellularLocation>
        <location evidence="1 9">Cell inner membrane</location>
        <topology evidence="1 9">Multi-pass membrane protein</topology>
    </subcellularLocation>
</comment>
<evidence type="ECO:0000256" key="5">
    <source>
        <dbReference type="ARBA" id="ARBA00022692"/>
    </source>
</evidence>
<keyword evidence="2 9" id="KW-0813">Transport</keyword>
<evidence type="ECO:0000313" key="14">
    <source>
        <dbReference type="Proteomes" id="UP000185680"/>
    </source>
</evidence>
<dbReference type="PANTHER" id="PTHR35011:SF2">
    <property type="entry name" value="2,3-DIKETO-L-GULONATE TRAP TRANSPORTER SMALL PERMEASE PROTEIN YIAM"/>
    <property type="match status" value="1"/>
</dbReference>
<feature type="transmembrane region" description="Helical" evidence="9">
    <location>
        <begin position="51"/>
        <end position="69"/>
    </location>
</feature>
<dbReference type="EMBL" id="LVWD01000034">
    <property type="protein sequence ID" value="OAD40134.1"/>
    <property type="molecule type" value="Genomic_DNA"/>
</dbReference>
<evidence type="ECO:0000256" key="7">
    <source>
        <dbReference type="ARBA" id="ARBA00023136"/>
    </source>
</evidence>
<comment type="subunit">
    <text evidence="9">The complex comprises the extracytoplasmic solute receptor protein and the two transmembrane proteins.</text>
</comment>
<dbReference type="Proteomes" id="UP000185657">
    <property type="component" value="Unassembled WGS sequence"/>
</dbReference>
<keyword evidence="13" id="KW-1185">Reference proteome</keyword>
<dbReference type="GO" id="GO:0015740">
    <property type="term" value="P:C4-dicarboxylate transport"/>
    <property type="evidence" value="ECO:0007669"/>
    <property type="project" value="TreeGrafter"/>
</dbReference>
<dbReference type="OrthoDB" id="9791324at2"/>
<comment type="similarity">
    <text evidence="8 9">Belongs to the TRAP transporter small permease family.</text>
</comment>
<keyword evidence="7 9" id="KW-0472">Membrane</keyword>
<gene>
    <name evidence="11" type="ORF">LPB072_08925</name>
    <name evidence="12" type="ORF">LPB72_18420</name>
</gene>
<dbReference type="InterPro" id="IPR055348">
    <property type="entry name" value="DctQ"/>
</dbReference>
<protein>
    <recommendedName>
        <fullName evidence="9">TRAP transporter small permease protein</fullName>
    </recommendedName>
</protein>
<dbReference type="KEGG" id="hyl:LPB072_08925"/>
<feature type="domain" description="Tripartite ATP-independent periplasmic transporters DctQ component" evidence="10">
    <location>
        <begin position="27"/>
        <end position="153"/>
    </location>
</feature>
<evidence type="ECO:0000256" key="6">
    <source>
        <dbReference type="ARBA" id="ARBA00022989"/>
    </source>
</evidence>
<feature type="transmembrane region" description="Helical" evidence="9">
    <location>
        <begin position="128"/>
        <end position="152"/>
    </location>
</feature>
<evidence type="ECO:0000313" key="13">
    <source>
        <dbReference type="Proteomes" id="UP000185657"/>
    </source>
</evidence>
<dbReference type="EMBL" id="CP017476">
    <property type="protein sequence ID" value="AOW12951.1"/>
    <property type="molecule type" value="Genomic_DNA"/>
</dbReference>
<comment type="function">
    <text evidence="9">Part of the tripartite ATP-independent periplasmic (TRAP) transport system.</text>
</comment>
<feature type="transmembrane region" description="Helical" evidence="9">
    <location>
        <begin position="90"/>
        <end position="108"/>
    </location>
</feature>
<evidence type="ECO:0000259" key="10">
    <source>
        <dbReference type="Pfam" id="PF04290"/>
    </source>
</evidence>
<dbReference type="PANTHER" id="PTHR35011">
    <property type="entry name" value="2,3-DIKETO-L-GULONATE TRAP TRANSPORTER SMALL PERMEASE PROTEIN YIAM"/>
    <property type="match status" value="1"/>
</dbReference>